<name>A0A210PUC9_MIZYE</name>
<dbReference type="EMBL" id="NEDP02005488">
    <property type="protein sequence ID" value="OWF40093.1"/>
    <property type="molecule type" value="Genomic_DNA"/>
</dbReference>
<dbReference type="STRING" id="6573.A0A210PUC9"/>
<dbReference type="PANTHER" id="PTHR15243:SF0">
    <property type="entry name" value="SERINE_THREONINE-PROTEIN KINASE 19"/>
    <property type="match status" value="1"/>
</dbReference>
<evidence type="ECO:0000313" key="2">
    <source>
        <dbReference type="EMBL" id="OWF40093.1"/>
    </source>
</evidence>
<evidence type="ECO:0000256" key="1">
    <source>
        <dbReference type="ARBA" id="ARBA00093458"/>
    </source>
</evidence>
<organism evidence="2 3">
    <name type="scientific">Mizuhopecten yessoensis</name>
    <name type="common">Japanese scallop</name>
    <name type="synonym">Patinopecten yessoensis</name>
    <dbReference type="NCBI Taxonomy" id="6573"/>
    <lineage>
        <taxon>Eukaryota</taxon>
        <taxon>Metazoa</taxon>
        <taxon>Spiralia</taxon>
        <taxon>Lophotrochozoa</taxon>
        <taxon>Mollusca</taxon>
        <taxon>Bivalvia</taxon>
        <taxon>Autobranchia</taxon>
        <taxon>Pteriomorphia</taxon>
        <taxon>Pectinida</taxon>
        <taxon>Pectinoidea</taxon>
        <taxon>Pectinidae</taxon>
        <taxon>Mizuhopecten</taxon>
    </lineage>
</organism>
<dbReference type="OrthoDB" id="10261701at2759"/>
<dbReference type="PANTHER" id="PTHR15243">
    <property type="entry name" value="SERINE/THREONINE-PROTEIN KINASE 19"/>
    <property type="match status" value="1"/>
</dbReference>
<dbReference type="GO" id="GO:0046579">
    <property type="term" value="P:positive regulation of Ras protein signal transduction"/>
    <property type="evidence" value="ECO:0007669"/>
    <property type="project" value="TreeGrafter"/>
</dbReference>
<keyword evidence="2" id="KW-0808">Transferase</keyword>
<accession>A0A210PUC9</accession>
<reference evidence="2 3" key="1">
    <citation type="journal article" date="2017" name="Nat. Ecol. Evol.">
        <title>Scallop genome provides insights into evolution of bilaterian karyotype and development.</title>
        <authorList>
            <person name="Wang S."/>
            <person name="Zhang J."/>
            <person name="Jiao W."/>
            <person name="Li J."/>
            <person name="Xun X."/>
            <person name="Sun Y."/>
            <person name="Guo X."/>
            <person name="Huan P."/>
            <person name="Dong B."/>
            <person name="Zhang L."/>
            <person name="Hu X."/>
            <person name="Sun X."/>
            <person name="Wang J."/>
            <person name="Zhao C."/>
            <person name="Wang Y."/>
            <person name="Wang D."/>
            <person name="Huang X."/>
            <person name="Wang R."/>
            <person name="Lv J."/>
            <person name="Li Y."/>
            <person name="Zhang Z."/>
            <person name="Liu B."/>
            <person name="Lu W."/>
            <person name="Hui Y."/>
            <person name="Liang J."/>
            <person name="Zhou Z."/>
            <person name="Hou R."/>
            <person name="Li X."/>
            <person name="Liu Y."/>
            <person name="Li H."/>
            <person name="Ning X."/>
            <person name="Lin Y."/>
            <person name="Zhao L."/>
            <person name="Xing Q."/>
            <person name="Dou J."/>
            <person name="Li Y."/>
            <person name="Mao J."/>
            <person name="Guo H."/>
            <person name="Dou H."/>
            <person name="Li T."/>
            <person name="Mu C."/>
            <person name="Jiang W."/>
            <person name="Fu Q."/>
            <person name="Fu X."/>
            <person name="Miao Y."/>
            <person name="Liu J."/>
            <person name="Yu Q."/>
            <person name="Li R."/>
            <person name="Liao H."/>
            <person name="Li X."/>
            <person name="Kong Y."/>
            <person name="Jiang Z."/>
            <person name="Chourrout D."/>
            <person name="Li R."/>
            <person name="Bao Z."/>
        </authorList>
    </citation>
    <scope>NUCLEOTIDE SEQUENCE [LARGE SCALE GENOMIC DNA]</scope>
    <source>
        <strain evidence="2 3">PY_sf001</strain>
    </source>
</reference>
<dbReference type="Proteomes" id="UP000242188">
    <property type="component" value="Unassembled WGS sequence"/>
</dbReference>
<gene>
    <name evidence="2" type="ORF">KP79_PYT06495</name>
</gene>
<protein>
    <submittedName>
        <fullName evidence="2">Serine/threonine-protein kinase 19</fullName>
    </submittedName>
</protein>
<evidence type="ECO:0000313" key="3">
    <source>
        <dbReference type="Proteomes" id="UP000242188"/>
    </source>
</evidence>
<comment type="caution">
    <text evidence="2">The sequence shown here is derived from an EMBL/GenBank/DDBJ whole genome shotgun (WGS) entry which is preliminary data.</text>
</comment>
<dbReference type="AlphaFoldDB" id="A0A210PUC9"/>
<dbReference type="InterPro" id="IPR018865">
    <property type="entry name" value="STK19-like"/>
</dbReference>
<dbReference type="GO" id="GO:0016301">
    <property type="term" value="F:kinase activity"/>
    <property type="evidence" value="ECO:0007669"/>
    <property type="project" value="UniProtKB-KW"/>
</dbReference>
<dbReference type="Pfam" id="PF10494">
    <property type="entry name" value="Stk19"/>
    <property type="match status" value="1"/>
</dbReference>
<keyword evidence="3" id="KW-1185">Reference proteome</keyword>
<keyword evidence="2" id="KW-0418">Kinase</keyword>
<proteinExistence type="inferred from homology"/>
<sequence>MSRKRTQALPDIYKPKRRLCSAATTLASNGQTTINVLHGEIDNVILNDTHTFLNRLRGLFPADKFKHKLPPIVLKHQLYGMMNDRTKVDQELNDLRKHGLIKLFKLGPEADEYCILFTSDYEEHVKQTMKGLSISPLLIERFSSNVVKKCQDVCVTKETLMKDYRFSDSEITQLVKASVITVKDIGNWWLAIPNAGTFMKCFLRGRKAVLTMIRKCKYKEILRKDLEQRKWPKICRLGLIYHVHDIIGGELVHCQVFCVEVSFTARQRVIGNAKLSKDCCRVLPSSRFTVIMATESKDEMTRSLLNR</sequence>
<comment type="similarity">
    <text evidence="1">Belongs to the STK19 family.</text>
</comment>